<keyword evidence="4" id="KW-0560">Oxidoreductase</keyword>
<dbReference type="GO" id="GO:0008379">
    <property type="term" value="F:thioredoxin peroxidase activity"/>
    <property type="evidence" value="ECO:0007669"/>
    <property type="project" value="TreeGrafter"/>
</dbReference>
<keyword evidence="6" id="KW-0676">Redox-active center</keyword>
<dbReference type="InterPro" id="IPR036249">
    <property type="entry name" value="Thioredoxin-like_sf"/>
</dbReference>
<evidence type="ECO:0000256" key="3">
    <source>
        <dbReference type="ARBA" id="ARBA00022862"/>
    </source>
</evidence>
<name>A0A384JY47_BOTFB</name>
<dbReference type="RefSeq" id="XP_024551989.1">
    <property type="nucleotide sequence ID" value="XM_024696183.1"/>
</dbReference>
<dbReference type="SUPFAM" id="SSF52833">
    <property type="entry name" value="Thioredoxin-like"/>
    <property type="match status" value="1"/>
</dbReference>
<keyword evidence="3" id="KW-0049">Antioxidant</keyword>
<evidence type="ECO:0000256" key="9">
    <source>
        <dbReference type="ARBA" id="ARBA00049091"/>
    </source>
</evidence>
<reference evidence="11 12" key="3">
    <citation type="journal article" date="2017" name="Mol. Plant Pathol.">
        <title>A gapless genome sequence of the fungus Botrytis cinerea.</title>
        <authorList>
            <person name="Van Kan J.A."/>
            <person name="Stassen J.H."/>
            <person name="Mosbach A."/>
            <person name="Van Der Lee T.A."/>
            <person name="Faino L."/>
            <person name="Farmer A.D."/>
            <person name="Papasotiriou D.G."/>
            <person name="Zhou S."/>
            <person name="Seidl M.F."/>
            <person name="Cottam E."/>
            <person name="Edel D."/>
            <person name="Hahn M."/>
            <person name="Schwartz D.C."/>
            <person name="Dietrich R.A."/>
            <person name="Widdison S."/>
            <person name="Scalliet G."/>
        </authorList>
    </citation>
    <scope>NUCLEOTIDE SEQUENCE [LARGE SCALE GENOMIC DNA]</scope>
    <source>
        <strain evidence="11 12">B05.10</strain>
    </source>
</reference>
<keyword evidence="5" id="KW-1015">Disulfide bond</keyword>
<dbReference type="InterPro" id="IPR050924">
    <property type="entry name" value="Peroxiredoxin_BCP/PrxQ"/>
</dbReference>
<evidence type="ECO:0000256" key="4">
    <source>
        <dbReference type="ARBA" id="ARBA00023002"/>
    </source>
</evidence>
<dbReference type="Proteomes" id="UP000001798">
    <property type="component" value="Chromosome 12"/>
</dbReference>
<gene>
    <name evidence="11" type="primary">Bcprx2</name>
    <name evidence="11" type="ORF">BCIN_12g00520</name>
</gene>
<dbReference type="InterPro" id="IPR000866">
    <property type="entry name" value="AhpC/TSA"/>
</dbReference>
<dbReference type="VEuPathDB" id="FungiDB:Bcin12g00520"/>
<evidence type="ECO:0000256" key="8">
    <source>
        <dbReference type="ARBA" id="ARBA00038489"/>
    </source>
</evidence>
<reference evidence="11 12" key="1">
    <citation type="journal article" date="2011" name="PLoS Genet.">
        <title>Genomic analysis of the necrotrophic fungal pathogens Sclerotinia sclerotiorum and Botrytis cinerea.</title>
        <authorList>
            <person name="Amselem J."/>
            <person name="Cuomo C.A."/>
            <person name="van Kan J.A."/>
            <person name="Viaud M."/>
            <person name="Benito E.P."/>
            <person name="Couloux A."/>
            <person name="Coutinho P.M."/>
            <person name="de Vries R.P."/>
            <person name="Dyer P.S."/>
            <person name="Fillinger S."/>
            <person name="Fournier E."/>
            <person name="Gout L."/>
            <person name="Hahn M."/>
            <person name="Kohn L."/>
            <person name="Lapalu N."/>
            <person name="Plummer K.M."/>
            <person name="Pradier J.M."/>
            <person name="Quevillon E."/>
            <person name="Sharon A."/>
            <person name="Simon A."/>
            <person name="ten Have A."/>
            <person name="Tudzynski B."/>
            <person name="Tudzynski P."/>
            <person name="Wincker P."/>
            <person name="Andrew M."/>
            <person name="Anthouard V."/>
            <person name="Beever R.E."/>
            <person name="Beffa R."/>
            <person name="Benoit I."/>
            <person name="Bouzid O."/>
            <person name="Brault B."/>
            <person name="Chen Z."/>
            <person name="Choquer M."/>
            <person name="Collemare J."/>
            <person name="Cotton P."/>
            <person name="Danchin E.G."/>
            <person name="Da Silva C."/>
            <person name="Gautier A."/>
            <person name="Giraud C."/>
            <person name="Giraud T."/>
            <person name="Gonzalez C."/>
            <person name="Grossetete S."/>
            <person name="Guldener U."/>
            <person name="Henrissat B."/>
            <person name="Howlett B.J."/>
            <person name="Kodira C."/>
            <person name="Kretschmer M."/>
            <person name="Lappartient A."/>
            <person name="Leroch M."/>
            <person name="Levis C."/>
            <person name="Mauceli E."/>
            <person name="Neuveglise C."/>
            <person name="Oeser B."/>
            <person name="Pearson M."/>
            <person name="Poulain J."/>
            <person name="Poussereau N."/>
            <person name="Quesneville H."/>
            <person name="Rascle C."/>
            <person name="Schumacher J."/>
            <person name="Segurens B."/>
            <person name="Sexton A."/>
            <person name="Silva E."/>
            <person name="Sirven C."/>
            <person name="Soanes D.M."/>
            <person name="Talbot N.J."/>
            <person name="Templeton M."/>
            <person name="Yandava C."/>
            <person name="Yarden O."/>
            <person name="Zeng Q."/>
            <person name="Rollins J.A."/>
            <person name="Lebrun M.H."/>
            <person name="Dickman M."/>
        </authorList>
    </citation>
    <scope>NUCLEOTIDE SEQUENCE [LARGE SCALE GENOMIC DNA]</scope>
    <source>
        <strain evidence="11 12">B05.10</strain>
    </source>
</reference>
<dbReference type="GO" id="GO:0034599">
    <property type="term" value="P:cellular response to oxidative stress"/>
    <property type="evidence" value="ECO:0007669"/>
    <property type="project" value="TreeGrafter"/>
</dbReference>
<evidence type="ECO:0000256" key="7">
    <source>
        <dbReference type="ARBA" id="ARBA00032824"/>
    </source>
</evidence>
<protein>
    <recommendedName>
        <fullName evidence="1">thioredoxin-dependent peroxiredoxin</fullName>
        <ecNumber evidence="1">1.11.1.24</ecNumber>
    </recommendedName>
    <alternativeName>
        <fullName evidence="7">Thioredoxin peroxidase</fullName>
    </alternativeName>
</protein>
<evidence type="ECO:0000256" key="6">
    <source>
        <dbReference type="ARBA" id="ARBA00023284"/>
    </source>
</evidence>
<dbReference type="PANTHER" id="PTHR42801">
    <property type="entry name" value="THIOREDOXIN-DEPENDENT PEROXIDE REDUCTASE"/>
    <property type="match status" value="1"/>
</dbReference>
<dbReference type="Pfam" id="PF00578">
    <property type="entry name" value="AhpC-TSA"/>
    <property type="match status" value="1"/>
</dbReference>
<feature type="domain" description="Thioredoxin" evidence="10">
    <location>
        <begin position="43"/>
        <end position="216"/>
    </location>
</feature>
<evidence type="ECO:0000256" key="1">
    <source>
        <dbReference type="ARBA" id="ARBA00013017"/>
    </source>
</evidence>
<dbReference type="InterPro" id="IPR013766">
    <property type="entry name" value="Thioredoxin_domain"/>
</dbReference>
<keyword evidence="12" id="KW-1185">Reference proteome</keyword>
<reference evidence="11 12" key="2">
    <citation type="journal article" date="2012" name="Eukaryot. Cell">
        <title>Genome update of Botrytis cinerea strains B05.10 and T4.</title>
        <authorList>
            <person name="Staats M."/>
            <person name="van Kan J.A."/>
        </authorList>
    </citation>
    <scope>NUCLEOTIDE SEQUENCE [LARGE SCALE GENOMIC DNA]</scope>
    <source>
        <strain evidence="11 12">B05.10</strain>
    </source>
</reference>
<evidence type="ECO:0000313" key="11">
    <source>
        <dbReference type="EMBL" id="ATZ55458.1"/>
    </source>
</evidence>
<dbReference type="GO" id="GO:0045454">
    <property type="term" value="P:cell redox homeostasis"/>
    <property type="evidence" value="ECO:0007669"/>
    <property type="project" value="TreeGrafter"/>
</dbReference>
<dbReference type="PROSITE" id="PS51352">
    <property type="entry name" value="THIOREDOXIN_2"/>
    <property type="match status" value="1"/>
</dbReference>
<dbReference type="GeneID" id="5438483"/>
<dbReference type="AlphaFoldDB" id="A0A384JY47"/>
<organism evidence="11 12">
    <name type="scientific">Botryotinia fuckeliana (strain B05.10)</name>
    <name type="common">Noble rot fungus</name>
    <name type="synonym">Botrytis cinerea</name>
    <dbReference type="NCBI Taxonomy" id="332648"/>
    <lineage>
        <taxon>Eukaryota</taxon>
        <taxon>Fungi</taxon>
        <taxon>Dikarya</taxon>
        <taxon>Ascomycota</taxon>
        <taxon>Pezizomycotina</taxon>
        <taxon>Leotiomycetes</taxon>
        <taxon>Helotiales</taxon>
        <taxon>Sclerotiniaceae</taxon>
        <taxon>Botrytis</taxon>
    </lineage>
</organism>
<dbReference type="OrthoDB" id="338622at2759"/>
<sequence length="220" mass="24470">MSLASQLSSITTQFEANAPTALKNTINKTNTQFQQTFSPSLALQPGRPFPLTTLPNAVGTPISIRTLLLASPLLITFYRGSWCPFCNLALHSLQQHLPLFTAHNIKLVAISPELPDTSLNTVEKHSLEFEVLSDVGNALARELGILFQQPEEMRSVFETFGHDMEKRNGDASLEVPVPATFLVGRDGVVKRRFVDPDWTKRVETSEVLRWVEELEGKGEL</sequence>
<dbReference type="GO" id="GO:0005737">
    <property type="term" value="C:cytoplasm"/>
    <property type="evidence" value="ECO:0007669"/>
    <property type="project" value="TreeGrafter"/>
</dbReference>
<dbReference type="KEGG" id="bfu:BCIN_12g00520"/>
<dbReference type="PANTHER" id="PTHR42801:SF7">
    <property type="entry name" value="SLL1159 PROTEIN"/>
    <property type="match status" value="1"/>
</dbReference>
<dbReference type="EC" id="1.11.1.24" evidence="1"/>
<evidence type="ECO:0000313" key="12">
    <source>
        <dbReference type="Proteomes" id="UP000001798"/>
    </source>
</evidence>
<comment type="similarity">
    <text evidence="8">Belongs to the peroxiredoxin family. BCP/PrxQ subfamily.</text>
</comment>
<evidence type="ECO:0000256" key="5">
    <source>
        <dbReference type="ARBA" id="ARBA00023157"/>
    </source>
</evidence>
<evidence type="ECO:0000259" key="10">
    <source>
        <dbReference type="PROSITE" id="PS51352"/>
    </source>
</evidence>
<evidence type="ECO:0000256" key="2">
    <source>
        <dbReference type="ARBA" id="ARBA00022559"/>
    </source>
</evidence>
<keyword evidence="2" id="KW-0575">Peroxidase</keyword>
<dbReference type="Gene3D" id="3.40.30.10">
    <property type="entry name" value="Glutaredoxin"/>
    <property type="match status" value="1"/>
</dbReference>
<dbReference type="CDD" id="cd02970">
    <property type="entry name" value="PRX_like2"/>
    <property type="match status" value="1"/>
</dbReference>
<accession>A0A384JY47</accession>
<dbReference type="EMBL" id="CP009816">
    <property type="protein sequence ID" value="ATZ55458.1"/>
    <property type="molecule type" value="Genomic_DNA"/>
</dbReference>
<comment type="catalytic activity">
    <reaction evidence="9">
        <text>a hydroperoxide + [thioredoxin]-dithiol = an alcohol + [thioredoxin]-disulfide + H2O</text>
        <dbReference type="Rhea" id="RHEA:62620"/>
        <dbReference type="Rhea" id="RHEA-COMP:10698"/>
        <dbReference type="Rhea" id="RHEA-COMP:10700"/>
        <dbReference type="ChEBI" id="CHEBI:15377"/>
        <dbReference type="ChEBI" id="CHEBI:29950"/>
        <dbReference type="ChEBI" id="CHEBI:30879"/>
        <dbReference type="ChEBI" id="CHEBI:35924"/>
        <dbReference type="ChEBI" id="CHEBI:50058"/>
        <dbReference type="EC" id="1.11.1.24"/>
    </reaction>
</comment>
<proteinExistence type="inferred from homology"/>